<dbReference type="AlphaFoldDB" id="A0A399D5A0"/>
<dbReference type="RefSeq" id="WP_119348090.1">
    <property type="nucleotide sequence ID" value="NZ_QWET01000001.1"/>
</dbReference>
<proteinExistence type="inferred from homology"/>
<evidence type="ECO:0000313" key="4">
    <source>
        <dbReference type="Proteomes" id="UP000266441"/>
    </source>
</evidence>
<dbReference type="EMBL" id="QWET01000001">
    <property type="protein sequence ID" value="RIH67064.1"/>
    <property type="molecule type" value="Genomic_DNA"/>
</dbReference>
<dbReference type="InterPro" id="IPR036291">
    <property type="entry name" value="NAD(P)-bd_dom_sf"/>
</dbReference>
<dbReference type="PRINTS" id="PR00081">
    <property type="entry name" value="GDHRDH"/>
</dbReference>
<dbReference type="Gene3D" id="3.40.50.720">
    <property type="entry name" value="NAD(P)-binding Rossmann-like Domain"/>
    <property type="match status" value="1"/>
</dbReference>
<dbReference type="Pfam" id="PF13561">
    <property type="entry name" value="adh_short_C2"/>
    <property type="match status" value="1"/>
</dbReference>
<evidence type="ECO:0000313" key="3">
    <source>
        <dbReference type="EMBL" id="RIH67064.1"/>
    </source>
</evidence>
<dbReference type="PANTHER" id="PTHR42760:SF133">
    <property type="entry name" value="3-OXOACYL-[ACYL-CARRIER-PROTEIN] REDUCTASE"/>
    <property type="match status" value="1"/>
</dbReference>
<comment type="similarity">
    <text evidence="1">Belongs to the short-chain dehydrogenases/reductases (SDR) family.</text>
</comment>
<dbReference type="InterPro" id="IPR002347">
    <property type="entry name" value="SDR_fam"/>
</dbReference>
<keyword evidence="2" id="KW-0560">Oxidoreductase</keyword>
<keyword evidence="4" id="KW-1185">Reference proteome</keyword>
<name>A0A399D5A0_9BACT</name>
<dbReference type="GO" id="GO:0016616">
    <property type="term" value="F:oxidoreductase activity, acting on the CH-OH group of donors, NAD or NADP as acceptor"/>
    <property type="evidence" value="ECO:0007669"/>
    <property type="project" value="TreeGrafter"/>
</dbReference>
<organism evidence="3 4">
    <name type="scientific">Mariniphaga sediminis</name>
    <dbReference type="NCBI Taxonomy" id="1628158"/>
    <lineage>
        <taxon>Bacteria</taxon>
        <taxon>Pseudomonadati</taxon>
        <taxon>Bacteroidota</taxon>
        <taxon>Bacteroidia</taxon>
        <taxon>Marinilabiliales</taxon>
        <taxon>Prolixibacteraceae</taxon>
        <taxon>Mariniphaga</taxon>
    </lineage>
</organism>
<comment type="caution">
    <text evidence="3">The sequence shown here is derived from an EMBL/GenBank/DDBJ whole genome shotgun (WGS) entry which is preliminary data.</text>
</comment>
<gene>
    <name evidence="3" type="ORF">D1164_01130</name>
</gene>
<protein>
    <submittedName>
        <fullName evidence="3">SDR family oxidoreductase</fullName>
    </submittedName>
</protein>
<dbReference type="PRINTS" id="PR00080">
    <property type="entry name" value="SDRFAMILY"/>
</dbReference>
<evidence type="ECO:0000256" key="1">
    <source>
        <dbReference type="ARBA" id="ARBA00006484"/>
    </source>
</evidence>
<dbReference type="SUPFAM" id="SSF51735">
    <property type="entry name" value="NAD(P)-binding Rossmann-fold domains"/>
    <property type="match status" value="1"/>
</dbReference>
<dbReference type="OrthoDB" id="9788235at2"/>
<reference evidence="3 4" key="1">
    <citation type="journal article" date="2015" name="Int. J. Syst. Evol. Microbiol.">
        <title>Mariniphaga sediminis sp. nov., isolated from coastal sediment.</title>
        <authorList>
            <person name="Wang F.Q."/>
            <person name="Shen Q.Y."/>
            <person name="Chen G.J."/>
            <person name="Du Z.J."/>
        </authorList>
    </citation>
    <scope>NUCLEOTIDE SEQUENCE [LARGE SCALE GENOMIC DNA]</scope>
    <source>
        <strain evidence="3 4">SY21</strain>
    </source>
</reference>
<sequence length="258" mass="27615">MNVKDLLNLKGKIILVTGGAGLYGKSIVEGLAEAGGTVITASRNLKNGQAVADALHSKGLDVHAMVVDQADHSSVMALKNEILKSFGKLDVFVNNAVARPMKGYDDSLDHFAESMRINATGMMDILREMCDLMAENGGGSVINISSMMGMFGPDLSNYEGTNMGNPPPDYFFHNAGVINLTRYLARVLADKNIRVNCVSPGGLFSNQPEQFVKNYNKKVPVGRMANNDDIKGLMVLLASDAGAYINGENILMDGGMHA</sequence>
<accession>A0A399D5A0</accession>
<dbReference type="PANTHER" id="PTHR42760">
    <property type="entry name" value="SHORT-CHAIN DEHYDROGENASES/REDUCTASES FAMILY MEMBER"/>
    <property type="match status" value="1"/>
</dbReference>
<dbReference type="Proteomes" id="UP000266441">
    <property type="component" value="Unassembled WGS sequence"/>
</dbReference>
<evidence type="ECO:0000256" key="2">
    <source>
        <dbReference type="ARBA" id="ARBA00023002"/>
    </source>
</evidence>